<name>A0A2S9K8A6_9BURK</name>
<gene>
    <name evidence="7" type="ORF">C6P64_03125</name>
</gene>
<dbReference type="InterPro" id="IPR051446">
    <property type="entry name" value="HTH_trans_reg/aminotransferase"/>
</dbReference>
<dbReference type="GO" id="GO:0003700">
    <property type="term" value="F:DNA-binding transcription factor activity"/>
    <property type="evidence" value="ECO:0007669"/>
    <property type="project" value="InterPro"/>
</dbReference>
<dbReference type="Gene3D" id="3.90.1150.10">
    <property type="entry name" value="Aspartate Aminotransferase, domain 1"/>
    <property type="match status" value="1"/>
</dbReference>
<evidence type="ECO:0000256" key="1">
    <source>
        <dbReference type="ARBA" id="ARBA00005384"/>
    </source>
</evidence>
<keyword evidence="3" id="KW-0805">Transcription regulation</keyword>
<dbReference type="EMBL" id="PVLQ01000011">
    <property type="protein sequence ID" value="PRD66668.1"/>
    <property type="molecule type" value="Genomic_DNA"/>
</dbReference>
<dbReference type="Gene3D" id="1.10.10.10">
    <property type="entry name" value="Winged helix-like DNA-binding domain superfamily/Winged helix DNA-binding domain"/>
    <property type="match status" value="1"/>
</dbReference>
<keyword evidence="4" id="KW-0238">DNA-binding</keyword>
<dbReference type="InterPro" id="IPR004839">
    <property type="entry name" value="Aminotransferase_I/II_large"/>
</dbReference>
<proteinExistence type="inferred from homology"/>
<keyword evidence="7" id="KW-0032">Aminotransferase</keyword>
<dbReference type="InterPro" id="IPR015422">
    <property type="entry name" value="PyrdxlP-dep_Trfase_small"/>
</dbReference>
<comment type="caution">
    <text evidence="7">The sequence shown here is derived from an EMBL/GenBank/DDBJ whole genome shotgun (WGS) entry which is preliminary data.</text>
</comment>
<evidence type="ECO:0000256" key="2">
    <source>
        <dbReference type="ARBA" id="ARBA00022898"/>
    </source>
</evidence>
<keyword evidence="7" id="KW-0808">Transferase</keyword>
<dbReference type="Proteomes" id="UP000238589">
    <property type="component" value="Unassembled WGS sequence"/>
</dbReference>
<dbReference type="SUPFAM" id="SSF46785">
    <property type="entry name" value="Winged helix' DNA-binding domain"/>
    <property type="match status" value="1"/>
</dbReference>
<organism evidence="7 8">
    <name type="scientific">Malikia granosa</name>
    <dbReference type="NCBI Taxonomy" id="263067"/>
    <lineage>
        <taxon>Bacteria</taxon>
        <taxon>Pseudomonadati</taxon>
        <taxon>Pseudomonadota</taxon>
        <taxon>Betaproteobacteria</taxon>
        <taxon>Burkholderiales</taxon>
        <taxon>Comamonadaceae</taxon>
        <taxon>Malikia</taxon>
    </lineage>
</organism>
<dbReference type="InterPro" id="IPR036390">
    <property type="entry name" value="WH_DNA-bd_sf"/>
</dbReference>
<evidence type="ECO:0000256" key="4">
    <source>
        <dbReference type="ARBA" id="ARBA00023125"/>
    </source>
</evidence>
<dbReference type="InterPro" id="IPR000524">
    <property type="entry name" value="Tscrpt_reg_HTH_GntR"/>
</dbReference>
<sequence length="491" mass="53577">MSNASPSVKTPLYAQIGQRIGQMIDAQVFRVGQRLPSLRDLASQNGVSVSTAVQAFHWLEERHLVEARPKAGYFVAPRSRRPALPAVSCPPRHSLALQRKSRTETIAVFQPQGQEVTFGAAYPVVSFGGACPKDPLFFDDDRVRVALARATRIHRHSLIEYSDSPGTQALREAVARRALHLGCQLLADDLIITSSCIHAVGLCLRAVTKPGDVVALESPTHFGFLDLLESLNLRVLEVPTHPKQGLSLPALQLALDTQPIKVVLSVPTLSNPLGAVMKHSDKRALVQMLASRQIPLIEDVVFNDLLAADERRKAAKAFDQDGGVMVCGSFSKTVAPGLRLGWVEAGRWKDSVSMLKRVQGGPTNVVLEQALADLLSQAGYEARMRRLGALMKDRLQEARGLINDSFPRGTRVSDPSAGYTLWVELPGQLDAMALFQRCVAEGITFGPGALFTATDRFRHCLRLSFAGAWTDVERRALARIGELARRQGDAP</sequence>
<dbReference type="SUPFAM" id="SSF53383">
    <property type="entry name" value="PLP-dependent transferases"/>
    <property type="match status" value="1"/>
</dbReference>
<dbReference type="GO" id="GO:0008483">
    <property type="term" value="F:transaminase activity"/>
    <property type="evidence" value="ECO:0007669"/>
    <property type="project" value="UniProtKB-KW"/>
</dbReference>
<evidence type="ECO:0000256" key="5">
    <source>
        <dbReference type="ARBA" id="ARBA00023163"/>
    </source>
</evidence>
<dbReference type="OrthoDB" id="9804020at2"/>
<evidence type="ECO:0000256" key="3">
    <source>
        <dbReference type="ARBA" id="ARBA00023015"/>
    </source>
</evidence>
<dbReference type="PANTHER" id="PTHR46577">
    <property type="entry name" value="HTH-TYPE TRANSCRIPTIONAL REGULATORY PROTEIN GABR"/>
    <property type="match status" value="1"/>
</dbReference>
<dbReference type="Pfam" id="PF00155">
    <property type="entry name" value="Aminotran_1_2"/>
    <property type="match status" value="1"/>
</dbReference>
<dbReference type="Gene3D" id="3.40.640.10">
    <property type="entry name" value="Type I PLP-dependent aspartate aminotransferase-like (Major domain)"/>
    <property type="match status" value="1"/>
</dbReference>
<dbReference type="InterPro" id="IPR015421">
    <property type="entry name" value="PyrdxlP-dep_Trfase_major"/>
</dbReference>
<dbReference type="PANTHER" id="PTHR46577:SF2">
    <property type="entry name" value="TRANSCRIPTIONAL REGULATORY PROTEIN"/>
    <property type="match status" value="1"/>
</dbReference>
<comment type="similarity">
    <text evidence="1">In the C-terminal section; belongs to the class-I pyridoxal-phosphate-dependent aminotransferase family.</text>
</comment>
<evidence type="ECO:0000259" key="6">
    <source>
        <dbReference type="PROSITE" id="PS50949"/>
    </source>
</evidence>
<evidence type="ECO:0000313" key="7">
    <source>
        <dbReference type="EMBL" id="PRD66668.1"/>
    </source>
</evidence>
<dbReference type="CDD" id="cd07377">
    <property type="entry name" value="WHTH_GntR"/>
    <property type="match status" value="1"/>
</dbReference>
<evidence type="ECO:0000313" key="8">
    <source>
        <dbReference type="Proteomes" id="UP000238589"/>
    </source>
</evidence>
<feature type="domain" description="HTH gntR-type" evidence="6">
    <location>
        <begin position="10"/>
        <end position="78"/>
    </location>
</feature>
<accession>A0A2S9K8A6</accession>
<dbReference type="CDD" id="cd00609">
    <property type="entry name" value="AAT_like"/>
    <property type="match status" value="1"/>
</dbReference>
<dbReference type="Pfam" id="PF00392">
    <property type="entry name" value="GntR"/>
    <property type="match status" value="1"/>
</dbReference>
<dbReference type="InterPro" id="IPR036388">
    <property type="entry name" value="WH-like_DNA-bd_sf"/>
</dbReference>
<dbReference type="RefSeq" id="WP_105747130.1">
    <property type="nucleotide sequence ID" value="NZ_PVLQ01000011.1"/>
</dbReference>
<keyword evidence="8" id="KW-1185">Reference proteome</keyword>
<reference evidence="7 8" key="1">
    <citation type="submission" date="2018-03" db="EMBL/GenBank/DDBJ databases">
        <title>Comparative genomics illustrates the genes involved in a hyperalkaliphilic mechanisms of Serpentinomonas isolated from highly-alkaline calcium-rich serpentinized springs.</title>
        <authorList>
            <person name="Suzuki S."/>
            <person name="Ishii S."/>
            <person name="Walworth N."/>
            <person name="Bird L."/>
            <person name="Kuenen J.G."/>
            <person name="Nealson K.H."/>
        </authorList>
    </citation>
    <scope>NUCLEOTIDE SEQUENCE [LARGE SCALE GENOMIC DNA]</scope>
    <source>
        <strain evidence="7 8">P1</strain>
    </source>
</reference>
<dbReference type="GO" id="GO:0030170">
    <property type="term" value="F:pyridoxal phosphate binding"/>
    <property type="evidence" value="ECO:0007669"/>
    <property type="project" value="InterPro"/>
</dbReference>
<protein>
    <submittedName>
        <fullName evidence="7">PLP-dependent aminotransferase family protein</fullName>
    </submittedName>
</protein>
<keyword evidence="5" id="KW-0804">Transcription</keyword>
<dbReference type="InterPro" id="IPR015424">
    <property type="entry name" value="PyrdxlP-dep_Trfase"/>
</dbReference>
<dbReference type="AlphaFoldDB" id="A0A2S9K8A6"/>
<dbReference type="SMART" id="SM00345">
    <property type="entry name" value="HTH_GNTR"/>
    <property type="match status" value="1"/>
</dbReference>
<dbReference type="PROSITE" id="PS50949">
    <property type="entry name" value="HTH_GNTR"/>
    <property type="match status" value="1"/>
</dbReference>
<keyword evidence="2" id="KW-0663">Pyridoxal phosphate</keyword>
<dbReference type="GO" id="GO:0003677">
    <property type="term" value="F:DNA binding"/>
    <property type="evidence" value="ECO:0007669"/>
    <property type="project" value="UniProtKB-KW"/>
</dbReference>